<evidence type="ECO:0000313" key="4">
    <source>
        <dbReference type="Proteomes" id="UP000324260"/>
    </source>
</evidence>
<comment type="caution">
    <text evidence="3">The sequence shown here is derived from an EMBL/GenBank/DDBJ whole genome shotgun (WGS) entry which is preliminary data.</text>
</comment>
<evidence type="ECO:0000313" key="3">
    <source>
        <dbReference type="EMBL" id="TZG39442.1"/>
    </source>
</evidence>
<keyword evidence="4" id="KW-1185">Reference proteome</keyword>
<proteinExistence type="inferred from homology"/>
<dbReference type="InterPro" id="IPR018013">
    <property type="entry name" value="Channel_Tsx-like"/>
</dbReference>
<dbReference type="RefSeq" id="WP_149322120.1">
    <property type="nucleotide sequence ID" value="NZ_JARWAH010000002.1"/>
</dbReference>
<evidence type="ECO:0008006" key="5">
    <source>
        <dbReference type="Google" id="ProtNLM"/>
    </source>
</evidence>
<dbReference type="Proteomes" id="UP000324260">
    <property type="component" value="Unassembled WGS sequence"/>
</dbReference>
<dbReference type="AlphaFoldDB" id="A0A5D9D809"/>
<sequence length="255" mass="28353">MMLNKTRLVLATAAASMCLAQGANAAQYSTTKVEALYGWDYESQAGAGFPIDNEEHAILTLANATGWTYGDSFFFVDVTNLDHGSEGEDDYGSVHAEWNLRGNIGKLSGRDLSIGPVSDFYVTGQLDIDRNSSVRKTTHMAGLSADLQIPGFQFFKLFAMYRNDESSAARGSSEQYTAAWNLPFTLGDANFSFEGFIDYITEEGDLEAQLLTQPQLVWHATEHLGIGMEYQHWENKFGLEDTDESFPQAMVRWTF</sequence>
<dbReference type="Gene3D" id="2.40.230.20">
    <property type="entry name" value="Nucleoside-specific channel-forming protein, Tsx-like"/>
    <property type="match status" value="1"/>
</dbReference>
<gene>
    <name evidence="3" type="ORF">FZZ93_09655</name>
</gene>
<organism evidence="3 4">
    <name type="scientific">Halomonas eurihalina</name>
    <dbReference type="NCBI Taxonomy" id="42566"/>
    <lineage>
        <taxon>Bacteria</taxon>
        <taxon>Pseudomonadati</taxon>
        <taxon>Pseudomonadota</taxon>
        <taxon>Gammaproteobacteria</taxon>
        <taxon>Oceanospirillales</taxon>
        <taxon>Halomonadaceae</taxon>
        <taxon>Halomonas</taxon>
    </lineage>
</organism>
<dbReference type="OrthoDB" id="104801at2"/>
<protein>
    <recommendedName>
        <fullName evidence="5">DUF5020 family protein</fullName>
    </recommendedName>
</protein>
<evidence type="ECO:0000256" key="1">
    <source>
        <dbReference type="ARBA" id="ARBA00008728"/>
    </source>
</evidence>
<name>A0A5D9D809_HALER</name>
<dbReference type="InterPro" id="IPR036777">
    <property type="entry name" value="Channel_Tsx-like_sf"/>
</dbReference>
<evidence type="ECO:0000256" key="2">
    <source>
        <dbReference type="SAM" id="SignalP"/>
    </source>
</evidence>
<dbReference type="EMBL" id="VTPU01000008">
    <property type="protein sequence ID" value="TZG39442.1"/>
    <property type="molecule type" value="Genomic_DNA"/>
</dbReference>
<feature type="chain" id="PRO_5023135048" description="DUF5020 family protein" evidence="2">
    <location>
        <begin position="26"/>
        <end position="255"/>
    </location>
</feature>
<dbReference type="GO" id="GO:0009279">
    <property type="term" value="C:cell outer membrane"/>
    <property type="evidence" value="ECO:0007669"/>
    <property type="project" value="InterPro"/>
</dbReference>
<feature type="signal peptide" evidence="2">
    <location>
        <begin position="1"/>
        <end position="25"/>
    </location>
</feature>
<accession>A0A5D9D809</accession>
<dbReference type="SUPFAM" id="SSF111364">
    <property type="entry name" value="Tsx-like channel"/>
    <property type="match status" value="1"/>
</dbReference>
<reference evidence="3 4" key="1">
    <citation type="submission" date="2019-08" db="EMBL/GenBank/DDBJ databases">
        <title>Draft Genome Sequence of Halomonas eurihalina Isolated from Preserved Hide-surface.</title>
        <authorList>
            <person name="Hussain S.A."/>
            <person name="Xu A."/>
            <person name="Sarker M."/>
            <person name="Sommers C."/>
        </authorList>
    </citation>
    <scope>NUCLEOTIDE SEQUENCE [LARGE SCALE GENOMIC DNA]</scope>
    <source>
        <strain evidence="3 4">MS1</strain>
    </source>
</reference>
<keyword evidence="2" id="KW-0732">Signal</keyword>
<dbReference type="Pfam" id="PF03502">
    <property type="entry name" value="Channel_Tsx"/>
    <property type="match status" value="1"/>
</dbReference>
<comment type="similarity">
    <text evidence="1">Belongs to the nucleoside-specific channel-forming outer membrane porin (Tsx) (TC 1.B.10) family.</text>
</comment>